<evidence type="ECO:0000313" key="3">
    <source>
        <dbReference type="EMBL" id="NIJ01460.1"/>
    </source>
</evidence>
<feature type="domain" description="Solute-binding protein family 5" evidence="2">
    <location>
        <begin position="80"/>
        <end position="422"/>
    </location>
</feature>
<dbReference type="Gene3D" id="3.40.190.10">
    <property type="entry name" value="Periplasmic binding protein-like II"/>
    <property type="match status" value="1"/>
</dbReference>
<dbReference type="Pfam" id="PF00496">
    <property type="entry name" value="SBP_bac_5"/>
    <property type="match status" value="1"/>
</dbReference>
<dbReference type="InterPro" id="IPR000914">
    <property type="entry name" value="SBP_5_dom"/>
</dbReference>
<dbReference type="InterPro" id="IPR039424">
    <property type="entry name" value="SBP_5"/>
</dbReference>
<organism evidence="3 4">
    <name type="scientific">Paenarthrobacter ilicis</name>
    <dbReference type="NCBI Taxonomy" id="43665"/>
    <lineage>
        <taxon>Bacteria</taxon>
        <taxon>Bacillati</taxon>
        <taxon>Actinomycetota</taxon>
        <taxon>Actinomycetes</taxon>
        <taxon>Micrococcales</taxon>
        <taxon>Micrococcaceae</taxon>
        <taxon>Paenarthrobacter</taxon>
    </lineage>
</organism>
<dbReference type="Gene3D" id="3.10.105.10">
    <property type="entry name" value="Dipeptide-binding Protein, Domain 3"/>
    <property type="match status" value="1"/>
</dbReference>
<evidence type="ECO:0000259" key="2">
    <source>
        <dbReference type="Pfam" id="PF00496"/>
    </source>
</evidence>
<dbReference type="PANTHER" id="PTHR30290">
    <property type="entry name" value="PERIPLASMIC BINDING COMPONENT OF ABC TRANSPORTER"/>
    <property type="match status" value="1"/>
</dbReference>
<keyword evidence="1" id="KW-0732">Signal</keyword>
<gene>
    <name evidence="3" type="ORF">FHR86_001781</name>
</gene>
<dbReference type="InterPro" id="IPR030678">
    <property type="entry name" value="Peptide/Ni-bd"/>
</dbReference>
<reference evidence="3 4" key="1">
    <citation type="submission" date="2020-03" db="EMBL/GenBank/DDBJ databases">
        <title>Genomic Encyclopedia of Type Strains, Phase III (KMG-III): the genomes of soil and plant-associated and newly described type strains.</title>
        <authorList>
            <person name="Whitman W."/>
        </authorList>
    </citation>
    <scope>NUCLEOTIDE SEQUENCE [LARGE SCALE GENOMIC DNA]</scope>
    <source>
        <strain evidence="3 4">CECT 4207</strain>
    </source>
</reference>
<dbReference type="RefSeq" id="WP_167265233.1">
    <property type="nucleotide sequence ID" value="NZ_BAAAVO010000013.1"/>
</dbReference>
<proteinExistence type="predicted"/>
<dbReference type="Proteomes" id="UP000802392">
    <property type="component" value="Unassembled WGS sequence"/>
</dbReference>
<name>A0ABX0THV9_9MICC</name>
<accession>A0ABX0THV9</accession>
<comment type="caution">
    <text evidence="3">The sequence shown here is derived from an EMBL/GenBank/DDBJ whole genome shotgun (WGS) entry which is preliminary data.</text>
</comment>
<feature type="chain" id="PRO_5045381930" evidence="1">
    <location>
        <begin position="26"/>
        <end position="511"/>
    </location>
</feature>
<dbReference type="SUPFAM" id="SSF53850">
    <property type="entry name" value="Periplasmic binding protein-like II"/>
    <property type="match status" value="1"/>
</dbReference>
<keyword evidence="4" id="KW-1185">Reference proteome</keyword>
<protein>
    <submittedName>
        <fullName evidence="3">Peptide/nickel transport system substrate-binding protein</fullName>
    </submittedName>
</protein>
<evidence type="ECO:0000256" key="1">
    <source>
        <dbReference type="SAM" id="SignalP"/>
    </source>
</evidence>
<dbReference type="PROSITE" id="PS51257">
    <property type="entry name" value="PROKAR_LIPOPROTEIN"/>
    <property type="match status" value="1"/>
</dbReference>
<dbReference type="EMBL" id="JAAOZD010000003">
    <property type="protein sequence ID" value="NIJ01460.1"/>
    <property type="molecule type" value="Genomic_DNA"/>
</dbReference>
<dbReference type="PIRSF" id="PIRSF002741">
    <property type="entry name" value="MppA"/>
    <property type="match status" value="1"/>
</dbReference>
<sequence length="511" mass="54382">MKRRSFLTSAVAVSILITASGCSGAQSGGSAASQTGSLSLGVVQVPTSFVPGEMPAAGPENHYYQAVYDSLLNLDENGGPVPNVATQWSYDDSRKNLTLTLRDDVKFTDETPLDGEAVKANLLKAKAGKGEAGSSLKALDTVEVTDATHVVLKLKDPDPSLLASLGRSSGFMASPKALDSADLKTNPIGSGPYVLDQSKSTAGDKYVFTRNANYWHKDAYPYNEVDIKLLENSAAALNGLRAGQLQGVAATTNDLAKGAKDAGMNVVSYTNGSVQGIWLWDREGKNTPALGDVRVRQAINYAMDRDTILKTLGDGRGTKTAQIFGPNTGAYDAALDNTYPYDVEKAKKLMAEAGYASGFSMKLPDFSPVYPGAQAAMTEAMAAIGITVTYEPITADQVVGSIIGAKWPMNFFSLTSAGAWDSTQLAVAPDALFNPYHVNDPKIVQLLDTARTSDDAGRDSALRELNKYVVDQAWFAPWYFEEGAYVTSKDVKTSGQANVTVPPLYNFAPAK</sequence>
<evidence type="ECO:0000313" key="4">
    <source>
        <dbReference type="Proteomes" id="UP000802392"/>
    </source>
</evidence>
<feature type="signal peptide" evidence="1">
    <location>
        <begin position="1"/>
        <end position="25"/>
    </location>
</feature>